<evidence type="ECO:0000313" key="2">
    <source>
        <dbReference type="EMBL" id="KAK7443181.1"/>
    </source>
</evidence>
<dbReference type="EMBL" id="JBANRG010000055">
    <property type="protein sequence ID" value="KAK7443181.1"/>
    <property type="molecule type" value="Genomic_DNA"/>
</dbReference>
<gene>
    <name evidence="2" type="ORF">VKT23_015779</name>
</gene>
<protein>
    <submittedName>
        <fullName evidence="2">Uncharacterized protein</fullName>
    </submittedName>
</protein>
<sequence length="378" mass="43669">MGPGSRRDTLDDIFGDWNHRKRGVLPTLLLKRLVEALDAREKHTVALRMLTAALPEKEIQKWKDAVTTWERNPHNPSVTNPYEPTTKEKALKEVQRELAEEDERDTEGGKIHKVSANSMIVQGMALEEEKSALAMETQRLKESATDTQKTKVIERSTRLRRRIERFFDIQNLYIPRLGFIRREADEHASPEQPAHAIELMLPSSCIHSKIPVSRELCLTEFRLRLGEAHDALESLRRHLLLQDSVWRFRHATLLGQRNMTRSQQITNDVDKKIKLDSARYRRAYRALVLLAPIADDYAWQTALRKLQDSDIRSFKDNEDLDGVGHGGPPKKKTKRSKFNATFKPQGKKLPSWIWLTTQHHSRQDMAEGTLVFCPSYLC</sequence>
<accession>A0ABR1J100</accession>
<evidence type="ECO:0000313" key="3">
    <source>
        <dbReference type="Proteomes" id="UP001498398"/>
    </source>
</evidence>
<name>A0ABR1J100_9AGAR</name>
<organism evidence="2 3">
    <name type="scientific">Marasmiellus scandens</name>
    <dbReference type="NCBI Taxonomy" id="2682957"/>
    <lineage>
        <taxon>Eukaryota</taxon>
        <taxon>Fungi</taxon>
        <taxon>Dikarya</taxon>
        <taxon>Basidiomycota</taxon>
        <taxon>Agaricomycotina</taxon>
        <taxon>Agaricomycetes</taxon>
        <taxon>Agaricomycetidae</taxon>
        <taxon>Agaricales</taxon>
        <taxon>Marasmiineae</taxon>
        <taxon>Omphalotaceae</taxon>
        <taxon>Marasmiellus</taxon>
    </lineage>
</organism>
<feature type="compositionally biased region" description="Basic residues" evidence="1">
    <location>
        <begin position="328"/>
        <end position="337"/>
    </location>
</feature>
<reference evidence="2 3" key="1">
    <citation type="submission" date="2024-01" db="EMBL/GenBank/DDBJ databases">
        <title>A draft genome for the cacao thread blight pathogen Marasmiellus scandens.</title>
        <authorList>
            <person name="Baruah I.K."/>
            <person name="Leung J."/>
            <person name="Bukari Y."/>
            <person name="Amoako-Attah I."/>
            <person name="Meinhardt L.W."/>
            <person name="Bailey B.A."/>
            <person name="Cohen S.P."/>
        </authorList>
    </citation>
    <scope>NUCLEOTIDE SEQUENCE [LARGE SCALE GENOMIC DNA]</scope>
    <source>
        <strain evidence="2 3">GH-19</strain>
    </source>
</reference>
<proteinExistence type="predicted"/>
<comment type="caution">
    <text evidence="2">The sequence shown here is derived from an EMBL/GenBank/DDBJ whole genome shotgun (WGS) entry which is preliminary data.</text>
</comment>
<dbReference type="Proteomes" id="UP001498398">
    <property type="component" value="Unassembled WGS sequence"/>
</dbReference>
<evidence type="ECO:0000256" key="1">
    <source>
        <dbReference type="SAM" id="MobiDB-lite"/>
    </source>
</evidence>
<keyword evidence="3" id="KW-1185">Reference proteome</keyword>
<feature type="region of interest" description="Disordered" evidence="1">
    <location>
        <begin position="317"/>
        <end position="343"/>
    </location>
</feature>